<evidence type="ECO:0008006" key="3">
    <source>
        <dbReference type="Google" id="ProtNLM"/>
    </source>
</evidence>
<proteinExistence type="predicted"/>
<feature type="region of interest" description="Disordered" evidence="1">
    <location>
        <begin position="1"/>
        <end position="22"/>
    </location>
</feature>
<dbReference type="EMBL" id="OIVN01005379">
    <property type="protein sequence ID" value="SPD22181.1"/>
    <property type="molecule type" value="Genomic_DNA"/>
</dbReference>
<accession>A0A2N9IE32</accession>
<dbReference type="AlphaFoldDB" id="A0A2N9IE32"/>
<evidence type="ECO:0000313" key="2">
    <source>
        <dbReference type="EMBL" id="SPD22181.1"/>
    </source>
</evidence>
<evidence type="ECO:0000256" key="1">
    <source>
        <dbReference type="SAM" id="MobiDB-lite"/>
    </source>
</evidence>
<organism evidence="2">
    <name type="scientific">Fagus sylvatica</name>
    <name type="common">Beechnut</name>
    <dbReference type="NCBI Taxonomy" id="28930"/>
    <lineage>
        <taxon>Eukaryota</taxon>
        <taxon>Viridiplantae</taxon>
        <taxon>Streptophyta</taxon>
        <taxon>Embryophyta</taxon>
        <taxon>Tracheophyta</taxon>
        <taxon>Spermatophyta</taxon>
        <taxon>Magnoliopsida</taxon>
        <taxon>eudicotyledons</taxon>
        <taxon>Gunneridae</taxon>
        <taxon>Pentapetalae</taxon>
        <taxon>rosids</taxon>
        <taxon>fabids</taxon>
        <taxon>Fagales</taxon>
        <taxon>Fagaceae</taxon>
        <taxon>Fagus</taxon>
    </lineage>
</organism>
<reference evidence="2" key="1">
    <citation type="submission" date="2018-02" db="EMBL/GenBank/DDBJ databases">
        <authorList>
            <person name="Cohen D.B."/>
            <person name="Kent A.D."/>
        </authorList>
    </citation>
    <scope>NUCLEOTIDE SEQUENCE</scope>
</reference>
<protein>
    <recommendedName>
        <fullName evidence="3">Pseudouridine synthase RsuA/RluA-like domain-containing protein</fullName>
    </recommendedName>
</protein>
<sequence length="113" mass="12220">MAATTSSNSDQADPTTKPTSQITLQTLENYPVPLSHPPPPISKDMELCRAVSAKSKSLFGLSRPDVIFQDQWLVVVNKPQGVYCERVLESIPQVLCHSDESGESFGLGDGVFG</sequence>
<name>A0A2N9IE32_FAGSY</name>
<gene>
    <name evidence="2" type="ORF">FSB_LOCUS50063</name>
</gene>